<dbReference type="GO" id="GO:0005737">
    <property type="term" value="C:cytoplasm"/>
    <property type="evidence" value="ECO:0007669"/>
    <property type="project" value="UniProtKB-SubCell"/>
</dbReference>
<dbReference type="EC" id="2.8.1.-" evidence="5"/>
<dbReference type="GO" id="GO:0097163">
    <property type="term" value="F:sulfur carrier activity"/>
    <property type="evidence" value="ECO:0007669"/>
    <property type="project" value="TreeGrafter"/>
</dbReference>
<dbReference type="Proteomes" id="UP001056323">
    <property type="component" value="Chromosome"/>
</dbReference>
<feature type="active site" description="Cysteine persulfide intermediate" evidence="6">
    <location>
        <position position="108"/>
    </location>
</feature>
<evidence type="ECO:0000256" key="6">
    <source>
        <dbReference type="PIRSR" id="PIRSR006223-50"/>
    </source>
</evidence>
<evidence type="ECO:0000256" key="5">
    <source>
        <dbReference type="PIRNR" id="PIRNR006223"/>
    </source>
</evidence>
<dbReference type="AlphaFoldDB" id="A0AAE9I851"/>
<dbReference type="EMBL" id="CP097751">
    <property type="protein sequence ID" value="URJ27619.1"/>
    <property type="molecule type" value="Genomic_DNA"/>
</dbReference>
<dbReference type="Gene3D" id="1.10.10.370">
    <property type="entry name" value="DsrC-like protein, C-terminal domain"/>
    <property type="match status" value="1"/>
</dbReference>
<keyword evidence="2" id="KW-0963">Cytoplasm</keyword>
<dbReference type="GO" id="GO:0016740">
    <property type="term" value="F:transferase activity"/>
    <property type="evidence" value="ECO:0007669"/>
    <property type="project" value="UniProtKB-KW"/>
</dbReference>
<accession>A0AAE9I851</accession>
<evidence type="ECO:0000256" key="3">
    <source>
        <dbReference type="ARBA" id="ARBA00025277"/>
    </source>
</evidence>
<comment type="function">
    <text evidence="3">Part of a sulfur-relay system required for 2-thiolation of 5-methylaminomethyl-2-thiouridine (mnm(5)s(2)U) at tRNA wobble positions. Could accept sulfur from TusD.</text>
</comment>
<comment type="subunit">
    <text evidence="4">Interacts with the TusBCD complex. Interacts with MnmA.</text>
</comment>
<keyword evidence="10" id="KW-1185">Reference proteome</keyword>
<evidence type="ECO:0000256" key="1">
    <source>
        <dbReference type="ARBA" id="ARBA00004496"/>
    </source>
</evidence>
<gene>
    <name evidence="8" type="ORF">M9394_00425</name>
    <name evidence="7" type="ORF">M9404_01785</name>
</gene>
<sequence>MKYNQINVNVDTQGYLIHLEDWNEEIAINIAKLEGITLNTIHWEIIYFVRKFYMEFNSLPKIRILINAIALKHGKEKGNSQYLARLFPKGSAAQKIAKISGLPKPVKCL</sequence>
<dbReference type="GO" id="GO:0002143">
    <property type="term" value="P:tRNA wobble position uridine thiolation"/>
    <property type="evidence" value="ECO:0007669"/>
    <property type="project" value="TreeGrafter"/>
</dbReference>
<name>A0AAE9I851_9ENTR</name>
<protein>
    <recommendedName>
        <fullName evidence="5">Sulfurtransferase</fullName>
        <ecNumber evidence="5">2.8.1.-</ecNumber>
    </recommendedName>
</protein>
<dbReference type="RefSeq" id="WP_250247386.1">
    <property type="nucleotide sequence ID" value="NZ_CP097749.1"/>
</dbReference>
<keyword evidence="5" id="KW-0808">Transferase</keyword>
<evidence type="ECO:0000313" key="7">
    <source>
        <dbReference type="EMBL" id="URJ24263.1"/>
    </source>
</evidence>
<evidence type="ECO:0000313" key="9">
    <source>
        <dbReference type="Proteomes" id="UP001056323"/>
    </source>
</evidence>
<dbReference type="Proteomes" id="UP001056483">
    <property type="component" value="Chromosome"/>
</dbReference>
<dbReference type="NCBIfam" id="TIGR03342">
    <property type="entry name" value="dsrC_tusE_dsvC"/>
    <property type="match status" value="1"/>
</dbReference>
<dbReference type="InterPro" id="IPR007453">
    <property type="entry name" value="DsrC/TusE"/>
</dbReference>
<dbReference type="PIRSF" id="PIRSF006223">
    <property type="entry name" value="DsrC_TusE"/>
    <property type="match status" value="1"/>
</dbReference>
<organism evidence="8 9">
    <name type="scientific">Candidatus Blochmanniella camponoti</name>
    <dbReference type="NCBI Taxonomy" id="108080"/>
    <lineage>
        <taxon>Bacteria</taxon>
        <taxon>Pseudomonadati</taxon>
        <taxon>Pseudomonadota</taxon>
        <taxon>Gammaproteobacteria</taxon>
        <taxon>Enterobacterales</taxon>
        <taxon>Enterobacteriaceae</taxon>
        <taxon>ant endosymbionts</taxon>
        <taxon>Candidatus Blochmanniella</taxon>
    </lineage>
</organism>
<comment type="subcellular location">
    <subcellularLocation>
        <location evidence="1">Cytoplasm</location>
    </subcellularLocation>
</comment>
<dbReference type="PANTHER" id="PTHR37010">
    <property type="entry name" value="SULFURTRANSFERASE TUSE"/>
    <property type="match status" value="1"/>
</dbReference>
<evidence type="ECO:0000256" key="2">
    <source>
        <dbReference type="ARBA" id="ARBA00022490"/>
    </source>
</evidence>
<dbReference type="InterPro" id="IPR043163">
    <property type="entry name" value="DsrC-like_N"/>
</dbReference>
<dbReference type="Pfam" id="PF04358">
    <property type="entry name" value="DsrC"/>
    <property type="match status" value="1"/>
</dbReference>
<dbReference type="Gene3D" id="3.30.1420.10">
    <property type="match status" value="1"/>
</dbReference>
<dbReference type="PANTHER" id="PTHR37010:SF1">
    <property type="entry name" value="SULFURTRANSFERASE TUSE"/>
    <property type="match status" value="1"/>
</dbReference>
<evidence type="ECO:0000256" key="4">
    <source>
        <dbReference type="ARBA" id="ARBA00025918"/>
    </source>
</evidence>
<dbReference type="InterPro" id="IPR042072">
    <property type="entry name" value="DsrC-like_C"/>
</dbReference>
<dbReference type="EMBL" id="CP097750">
    <property type="protein sequence ID" value="URJ24263.1"/>
    <property type="molecule type" value="Genomic_DNA"/>
</dbReference>
<comment type="similarity">
    <text evidence="5">Belongs to the dsrC/tusE family.</text>
</comment>
<dbReference type="InterPro" id="IPR025526">
    <property type="entry name" value="DsrC-like_dom_sf"/>
</dbReference>
<proteinExistence type="inferred from homology"/>
<reference evidence="8" key="1">
    <citation type="submission" date="2022-05" db="EMBL/GenBank/DDBJ databases">
        <title>Impact of host demography and evolutionary history on endosymbiont molecular evolution: a test in carpenter ants (Genus Camponotus) and their Blochmannia endosymbionts.</title>
        <authorList>
            <person name="Manthey J.D."/>
            <person name="Giron J.C."/>
            <person name="Hruska J.P."/>
        </authorList>
    </citation>
    <scope>NUCLEOTIDE SEQUENCE</scope>
    <source>
        <strain evidence="8">C-049</strain>
        <strain evidence="7">C-050</strain>
    </source>
</reference>
<evidence type="ECO:0000313" key="8">
    <source>
        <dbReference type="EMBL" id="URJ27619.1"/>
    </source>
</evidence>
<dbReference type="SUPFAM" id="SSF69721">
    <property type="entry name" value="DsrC, the gamma subunit of dissimilatory sulfite reductase"/>
    <property type="match status" value="1"/>
</dbReference>
<dbReference type="KEGG" id="bhb:M9394_00425"/>
<evidence type="ECO:0000313" key="10">
    <source>
        <dbReference type="Proteomes" id="UP001056483"/>
    </source>
</evidence>